<dbReference type="EMBL" id="JACYFS010000003">
    <property type="protein sequence ID" value="MBD8083054.1"/>
    <property type="molecule type" value="Genomic_DNA"/>
</dbReference>
<accession>A0ABR8ZDA4</accession>
<gene>
    <name evidence="1" type="ORF">IC610_11575</name>
</gene>
<name>A0ABR8ZDA4_9FLAO</name>
<organism evidence="1 2">
    <name type="scientific">Chryseobacterium caseinilyticum</name>
    <dbReference type="NCBI Taxonomy" id="2771428"/>
    <lineage>
        <taxon>Bacteria</taxon>
        <taxon>Pseudomonadati</taxon>
        <taxon>Bacteroidota</taxon>
        <taxon>Flavobacteriia</taxon>
        <taxon>Flavobacteriales</taxon>
        <taxon>Weeksellaceae</taxon>
        <taxon>Chryseobacterium group</taxon>
        <taxon>Chryseobacterium</taxon>
    </lineage>
</organism>
<dbReference type="RefSeq" id="WP_191737003.1">
    <property type="nucleotide sequence ID" value="NZ_JACYFS010000003.1"/>
</dbReference>
<reference evidence="1 2" key="1">
    <citation type="submission" date="2020-09" db="EMBL/GenBank/DDBJ databases">
        <title>Genome seq and assembly of Chryseobacterium sp.</title>
        <authorList>
            <person name="Chhetri G."/>
        </authorList>
    </citation>
    <scope>NUCLEOTIDE SEQUENCE [LARGE SCALE GENOMIC DNA]</scope>
    <source>
        <strain evidence="1 2">GCR10</strain>
    </source>
</reference>
<proteinExistence type="predicted"/>
<evidence type="ECO:0000313" key="1">
    <source>
        <dbReference type="EMBL" id="MBD8083054.1"/>
    </source>
</evidence>
<protein>
    <recommendedName>
        <fullName evidence="3">Lipoprotein</fullName>
    </recommendedName>
</protein>
<sequence length="261" mass="30565">MKRFFLILTILFIGCKKEKTFADDIVLSFTKDEKLTIQEFNEDGNEAGTNLFYKGYDSGKVEIKYFKNIMPEPPPPPGINEKKLSDRINTFRDSLKNVQSPYFRNEEIEILETKEDLYDSINNETAQIIVKEKDTIPLYKRDYATNEIKKHKAFPVFIKNISTKTLRIPIDGPAVALYVSNNSQFQFIRNSNYTIMNCLELPENPYFKLKPNEILIYSFPHLKKGTKRKSKIVFFKASSKEFDISIDEQIIKNQRSIHYQE</sequence>
<evidence type="ECO:0008006" key="3">
    <source>
        <dbReference type="Google" id="ProtNLM"/>
    </source>
</evidence>
<dbReference type="PROSITE" id="PS51257">
    <property type="entry name" value="PROKAR_LIPOPROTEIN"/>
    <property type="match status" value="1"/>
</dbReference>
<evidence type="ECO:0000313" key="2">
    <source>
        <dbReference type="Proteomes" id="UP000637299"/>
    </source>
</evidence>
<keyword evidence="2" id="KW-1185">Reference proteome</keyword>
<comment type="caution">
    <text evidence="1">The sequence shown here is derived from an EMBL/GenBank/DDBJ whole genome shotgun (WGS) entry which is preliminary data.</text>
</comment>
<dbReference type="Proteomes" id="UP000637299">
    <property type="component" value="Unassembled WGS sequence"/>
</dbReference>